<dbReference type="Proteomes" id="UP000320048">
    <property type="component" value="Unassembled WGS sequence"/>
</dbReference>
<feature type="region of interest" description="Disordered" evidence="1">
    <location>
        <begin position="1"/>
        <end position="30"/>
    </location>
</feature>
<gene>
    <name evidence="2" type="ORF">E6H04_10525</name>
</gene>
<dbReference type="AlphaFoldDB" id="A0A537J7D6"/>
<accession>A0A537J7D6</accession>
<proteinExistence type="predicted"/>
<organism evidence="2 3">
    <name type="scientific">Candidatus Segetimicrobium genomatis</name>
    <dbReference type="NCBI Taxonomy" id="2569760"/>
    <lineage>
        <taxon>Bacteria</taxon>
        <taxon>Bacillati</taxon>
        <taxon>Candidatus Sysuimicrobiota</taxon>
        <taxon>Candidatus Sysuimicrobiia</taxon>
        <taxon>Candidatus Sysuimicrobiales</taxon>
        <taxon>Candidatus Segetimicrobiaceae</taxon>
        <taxon>Candidatus Segetimicrobium</taxon>
    </lineage>
</organism>
<feature type="compositionally biased region" description="Basic and acidic residues" evidence="1">
    <location>
        <begin position="14"/>
        <end position="25"/>
    </location>
</feature>
<evidence type="ECO:0000313" key="3">
    <source>
        <dbReference type="Proteomes" id="UP000320048"/>
    </source>
</evidence>
<sequence length="153" mass="16251">MEEAAGEQGVRFSGELRTRPRHDAADGEPVEAGSPIQICLLGPFRILKRGHLTVLRNGGKAEALLMNLAISSIRHRNGAPRAELVTALWPDCANELAGQSLNTLVFAVHRQLGDAVGGAAPILNSAGNYRLNAEAGVGVDVASYDYLARKGER</sequence>
<reference evidence="2 3" key="1">
    <citation type="journal article" date="2019" name="Nat. Microbiol.">
        <title>Mediterranean grassland soil C-N compound turnover is dependent on rainfall and depth, and is mediated by genomically divergent microorganisms.</title>
        <authorList>
            <person name="Diamond S."/>
            <person name="Andeer P.F."/>
            <person name="Li Z."/>
            <person name="Crits-Christoph A."/>
            <person name="Burstein D."/>
            <person name="Anantharaman K."/>
            <person name="Lane K.R."/>
            <person name="Thomas B.C."/>
            <person name="Pan C."/>
            <person name="Northen T.R."/>
            <person name="Banfield J.F."/>
        </authorList>
    </citation>
    <scope>NUCLEOTIDE SEQUENCE [LARGE SCALE GENOMIC DNA]</scope>
    <source>
        <strain evidence="2">NP_7</strain>
    </source>
</reference>
<evidence type="ECO:0008006" key="4">
    <source>
        <dbReference type="Google" id="ProtNLM"/>
    </source>
</evidence>
<protein>
    <recommendedName>
        <fullName evidence="4">OmpR/PhoB-type domain-containing protein</fullName>
    </recommendedName>
</protein>
<evidence type="ECO:0000313" key="2">
    <source>
        <dbReference type="EMBL" id="TMI79459.1"/>
    </source>
</evidence>
<name>A0A537J7D6_9BACT</name>
<comment type="caution">
    <text evidence="2">The sequence shown here is derived from an EMBL/GenBank/DDBJ whole genome shotgun (WGS) entry which is preliminary data.</text>
</comment>
<dbReference type="EMBL" id="VBAO01000283">
    <property type="protein sequence ID" value="TMI79459.1"/>
    <property type="molecule type" value="Genomic_DNA"/>
</dbReference>
<dbReference type="Gene3D" id="1.10.10.10">
    <property type="entry name" value="Winged helix-like DNA-binding domain superfamily/Winged helix DNA-binding domain"/>
    <property type="match status" value="1"/>
</dbReference>
<dbReference type="InterPro" id="IPR051677">
    <property type="entry name" value="AfsR-DnrI-RedD_regulator"/>
</dbReference>
<dbReference type="PANTHER" id="PTHR35807">
    <property type="entry name" value="TRANSCRIPTIONAL REGULATOR REDD-RELATED"/>
    <property type="match status" value="1"/>
</dbReference>
<dbReference type="InterPro" id="IPR036388">
    <property type="entry name" value="WH-like_DNA-bd_sf"/>
</dbReference>
<evidence type="ECO:0000256" key="1">
    <source>
        <dbReference type="SAM" id="MobiDB-lite"/>
    </source>
</evidence>